<feature type="compositionally biased region" description="Acidic residues" evidence="1">
    <location>
        <begin position="137"/>
        <end position="149"/>
    </location>
</feature>
<feature type="compositionally biased region" description="Basic and acidic residues" evidence="1">
    <location>
        <begin position="97"/>
        <end position="116"/>
    </location>
</feature>
<dbReference type="Proteomes" id="UP001303760">
    <property type="component" value="Unassembled WGS sequence"/>
</dbReference>
<proteinExistence type="predicted"/>
<feature type="compositionally biased region" description="Polar residues" evidence="1">
    <location>
        <begin position="795"/>
        <end position="806"/>
    </location>
</feature>
<dbReference type="Pfam" id="PF12511">
    <property type="entry name" value="DUF3716"/>
    <property type="match status" value="1"/>
</dbReference>
<feature type="compositionally biased region" description="Basic and acidic residues" evidence="1">
    <location>
        <begin position="156"/>
        <end position="187"/>
    </location>
</feature>
<feature type="region of interest" description="Disordered" evidence="1">
    <location>
        <begin position="1"/>
        <end position="23"/>
    </location>
</feature>
<evidence type="ECO:0000313" key="2">
    <source>
        <dbReference type="EMBL" id="KAK4237740.1"/>
    </source>
</evidence>
<feature type="region of interest" description="Disordered" evidence="1">
    <location>
        <begin position="130"/>
        <end position="345"/>
    </location>
</feature>
<feature type="compositionally biased region" description="Low complexity" evidence="1">
    <location>
        <begin position="830"/>
        <end position="840"/>
    </location>
</feature>
<feature type="region of interest" description="Disordered" evidence="1">
    <location>
        <begin position="470"/>
        <end position="567"/>
    </location>
</feature>
<accession>A0AAN7HDP0</accession>
<gene>
    <name evidence="2" type="ORF">C8A03DRAFT_44454</name>
</gene>
<dbReference type="InterPro" id="IPR022190">
    <property type="entry name" value="DUF3716"/>
</dbReference>
<sequence length="1022" mass="114231">METTDPPPPGPGAAAAQQPDESTWDEIEANYFNSMRLHREQEDRDLEADFRRQSAALKAQLVDNYHAQCELLRRLQALKAEYEAKQAALKALEGEYEAVKREKHRERESEDEDRRTWFRKFRRGGLAYRVAQRDEQEEKVEEPEAEAEAEPGPVQEEEKDRAAHEEIAAQSEQLRDVEIPATREERALSSAPEDGPANEEKPAFAEQNDAPLPPKGNASTNDDDILFKQTADKALPDTAEVHSSGQEQAKPSDGDSEMVGASAPAIEPQVPEREMPDIGAPVEEQAREGRPEKAEDAAVENPKDAEQTVVAAPSPSSSSELSSRHTTPTLDTPMLSAPSQPPSPEEITAGAIEVLSGSGEFIGQVQPPDIDNYYVNRLAERPIQRPVQIRPSRKFTAEDLEAVPRPETGDARAFKFLSLYVQATGEIQARPCADCALNHGLYQGCVLVDDPEFTRCGNCEWNKRRCHGASLQAPSSSRHPLPSKNSTPAKSQTNPAKAHVSTTGGFTAVNSKKSQQTGRVKDETGGEDDTKETRAETPKKAPRKSLPSGRNKLRPSTPLNASVQAEEELPEINKEVLCLRDDGVVFTDPPLLRGVPLAKISPEHPYWEKDWEPIEKLVEPIMKRHQEKYEQLEKSGSTHRDKHLAHRDAKRGRTILRFLQEGELHPYQLVGKEYITPKFSHYDTLFRLAQLLLEELPKMGLDVKPSEWLRHRLHEVLLEKGDKFNLATWLEKAYHDRKLEQLRDKNGFPRVGRPPAHVTKKQLESGEPGSSTKKVAPRPPKRKEPHATPEMVVMSTPSKATKSAGGTSKASPAAEKAKPKKIKIVTNTTQQSQSRSSESSSAHKKPRIILNTPVPPSATEEASDATRGAAASSSAALLDYDGYTSSDSISEDPLTKDDWRLYQVKTRTFASNPGVTQYWHWVRKGKIADRIVEHQVLESVRPTNWAVFMEPYNFHLNPPDIEEVLFAKGSTRIIVRHKPGRDGVDLHPRGDVMAQFKRERTKRRFLRFLKEEKGVRIVEASE</sequence>
<feature type="compositionally biased region" description="Basic residues" evidence="1">
    <location>
        <begin position="775"/>
        <end position="784"/>
    </location>
</feature>
<feature type="compositionally biased region" description="Polar residues" evidence="1">
    <location>
        <begin position="472"/>
        <end position="518"/>
    </location>
</feature>
<reference evidence="2" key="1">
    <citation type="journal article" date="2023" name="Mol. Phylogenet. Evol.">
        <title>Genome-scale phylogeny and comparative genomics of the fungal order Sordariales.</title>
        <authorList>
            <person name="Hensen N."/>
            <person name="Bonometti L."/>
            <person name="Westerberg I."/>
            <person name="Brannstrom I.O."/>
            <person name="Guillou S."/>
            <person name="Cros-Aarteil S."/>
            <person name="Calhoun S."/>
            <person name="Haridas S."/>
            <person name="Kuo A."/>
            <person name="Mondo S."/>
            <person name="Pangilinan J."/>
            <person name="Riley R."/>
            <person name="LaButti K."/>
            <person name="Andreopoulos B."/>
            <person name="Lipzen A."/>
            <person name="Chen C."/>
            <person name="Yan M."/>
            <person name="Daum C."/>
            <person name="Ng V."/>
            <person name="Clum A."/>
            <person name="Steindorff A."/>
            <person name="Ohm R.A."/>
            <person name="Martin F."/>
            <person name="Silar P."/>
            <person name="Natvig D.O."/>
            <person name="Lalanne C."/>
            <person name="Gautier V."/>
            <person name="Ament-Velasquez S.L."/>
            <person name="Kruys A."/>
            <person name="Hutchinson M.I."/>
            <person name="Powell A.J."/>
            <person name="Barry K."/>
            <person name="Miller A.N."/>
            <person name="Grigoriev I.V."/>
            <person name="Debuchy R."/>
            <person name="Gladieux P."/>
            <person name="Hiltunen Thoren M."/>
            <person name="Johannesson H."/>
        </authorList>
    </citation>
    <scope>NUCLEOTIDE SEQUENCE</scope>
    <source>
        <strain evidence="2">CBS 532.94</strain>
    </source>
</reference>
<feature type="region of interest" description="Disordered" evidence="1">
    <location>
        <begin position="745"/>
        <end position="870"/>
    </location>
</feature>
<dbReference type="AlphaFoldDB" id="A0AAN7HDP0"/>
<keyword evidence="3" id="KW-1185">Reference proteome</keyword>
<protein>
    <submittedName>
        <fullName evidence="2">Uncharacterized protein</fullName>
    </submittedName>
</protein>
<organism evidence="2 3">
    <name type="scientific">Achaetomium macrosporum</name>
    <dbReference type="NCBI Taxonomy" id="79813"/>
    <lineage>
        <taxon>Eukaryota</taxon>
        <taxon>Fungi</taxon>
        <taxon>Dikarya</taxon>
        <taxon>Ascomycota</taxon>
        <taxon>Pezizomycotina</taxon>
        <taxon>Sordariomycetes</taxon>
        <taxon>Sordariomycetidae</taxon>
        <taxon>Sordariales</taxon>
        <taxon>Chaetomiaceae</taxon>
        <taxon>Achaetomium</taxon>
    </lineage>
</organism>
<reference evidence="2" key="2">
    <citation type="submission" date="2023-05" db="EMBL/GenBank/DDBJ databases">
        <authorList>
            <consortium name="Lawrence Berkeley National Laboratory"/>
            <person name="Steindorff A."/>
            <person name="Hensen N."/>
            <person name="Bonometti L."/>
            <person name="Westerberg I."/>
            <person name="Brannstrom I.O."/>
            <person name="Guillou S."/>
            <person name="Cros-Aarteil S."/>
            <person name="Calhoun S."/>
            <person name="Haridas S."/>
            <person name="Kuo A."/>
            <person name="Mondo S."/>
            <person name="Pangilinan J."/>
            <person name="Riley R."/>
            <person name="Labutti K."/>
            <person name="Andreopoulos B."/>
            <person name="Lipzen A."/>
            <person name="Chen C."/>
            <person name="Yanf M."/>
            <person name="Daum C."/>
            <person name="Ng V."/>
            <person name="Clum A."/>
            <person name="Ohm R."/>
            <person name="Martin F."/>
            <person name="Silar P."/>
            <person name="Natvig D."/>
            <person name="Lalanne C."/>
            <person name="Gautier V."/>
            <person name="Ament-Velasquez S.L."/>
            <person name="Kruys A."/>
            <person name="Hutchinson M.I."/>
            <person name="Powell A.J."/>
            <person name="Barry K."/>
            <person name="Miller A.N."/>
            <person name="Grigoriev I.V."/>
            <person name="Debuchy R."/>
            <person name="Gladieux P."/>
            <person name="Thoren M.H."/>
            <person name="Johannesson H."/>
        </authorList>
    </citation>
    <scope>NUCLEOTIDE SEQUENCE</scope>
    <source>
        <strain evidence="2">CBS 532.94</strain>
    </source>
</reference>
<feature type="region of interest" description="Disordered" evidence="1">
    <location>
        <begin position="96"/>
        <end position="116"/>
    </location>
</feature>
<evidence type="ECO:0000313" key="3">
    <source>
        <dbReference type="Proteomes" id="UP001303760"/>
    </source>
</evidence>
<feature type="compositionally biased region" description="Basic and acidic residues" evidence="1">
    <location>
        <begin position="284"/>
        <end position="306"/>
    </location>
</feature>
<dbReference type="EMBL" id="MU860125">
    <property type="protein sequence ID" value="KAK4237740.1"/>
    <property type="molecule type" value="Genomic_DNA"/>
</dbReference>
<comment type="caution">
    <text evidence="2">The sequence shown here is derived from an EMBL/GenBank/DDBJ whole genome shotgun (WGS) entry which is preliminary data.</text>
</comment>
<evidence type="ECO:0000256" key="1">
    <source>
        <dbReference type="SAM" id="MobiDB-lite"/>
    </source>
</evidence>
<feature type="compositionally biased region" description="Pro residues" evidence="1">
    <location>
        <begin position="1"/>
        <end position="11"/>
    </location>
</feature>
<name>A0AAN7HDP0_9PEZI</name>